<proteinExistence type="predicted"/>
<accession>A0AAD7X120</accession>
<dbReference type="Proteomes" id="UP001221898">
    <property type="component" value="Unassembled WGS sequence"/>
</dbReference>
<evidence type="ECO:0000313" key="1">
    <source>
        <dbReference type="EMBL" id="KAJ8415499.1"/>
    </source>
</evidence>
<evidence type="ECO:0000313" key="2">
    <source>
        <dbReference type="Proteomes" id="UP001221898"/>
    </source>
</evidence>
<protein>
    <submittedName>
        <fullName evidence="1">Uncharacterized protein</fullName>
    </submittedName>
</protein>
<dbReference type="AlphaFoldDB" id="A0AAD7X120"/>
<reference evidence="1" key="1">
    <citation type="journal article" date="2023" name="Science">
        <title>Genome structures resolve the early diversification of teleost fishes.</title>
        <authorList>
            <person name="Parey E."/>
            <person name="Louis A."/>
            <person name="Montfort J."/>
            <person name="Bouchez O."/>
            <person name="Roques C."/>
            <person name="Iampietro C."/>
            <person name="Lluch J."/>
            <person name="Castinel A."/>
            <person name="Donnadieu C."/>
            <person name="Desvignes T."/>
            <person name="Floi Bucao C."/>
            <person name="Jouanno E."/>
            <person name="Wen M."/>
            <person name="Mejri S."/>
            <person name="Dirks R."/>
            <person name="Jansen H."/>
            <person name="Henkel C."/>
            <person name="Chen W.J."/>
            <person name="Zahm M."/>
            <person name="Cabau C."/>
            <person name="Klopp C."/>
            <person name="Thompson A.W."/>
            <person name="Robinson-Rechavi M."/>
            <person name="Braasch I."/>
            <person name="Lecointre G."/>
            <person name="Bobe J."/>
            <person name="Postlethwait J.H."/>
            <person name="Berthelot C."/>
            <person name="Roest Crollius H."/>
            <person name="Guiguen Y."/>
        </authorList>
    </citation>
    <scope>NUCLEOTIDE SEQUENCE</scope>
    <source>
        <strain evidence="1">NC1722</strain>
    </source>
</reference>
<dbReference type="EMBL" id="JAINUG010000009">
    <property type="protein sequence ID" value="KAJ8415499.1"/>
    <property type="molecule type" value="Genomic_DNA"/>
</dbReference>
<name>A0AAD7X120_9TELE</name>
<comment type="caution">
    <text evidence="1">The sequence shown here is derived from an EMBL/GenBank/DDBJ whole genome shotgun (WGS) entry which is preliminary data.</text>
</comment>
<keyword evidence="2" id="KW-1185">Reference proteome</keyword>
<sequence length="160" mass="17581">MGDLFERRRVDGSRQLCGGHGQEAGSLARGASGHVPGCYPYAEEPPLHQFPQRTVNTAVWRVRLSSPALLKRGRSSDPFTVTFCRRCTDRAWLDPFGHAPLAAMSIIEPGTTFPGPQLKGPARLEHSGFHGYRESLESEASRSDNAVLRGAKNKRWTVPA</sequence>
<organism evidence="1 2">
    <name type="scientific">Aldrovandia affinis</name>
    <dbReference type="NCBI Taxonomy" id="143900"/>
    <lineage>
        <taxon>Eukaryota</taxon>
        <taxon>Metazoa</taxon>
        <taxon>Chordata</taxon>
        <taxon>Craniata</taxon>
        <taxon>Vertebrata</taxon>
        <taxon>Euteleostomi</taxon>
        <taxon>Actinopterygii</taxon>
        <taxon>Neopterygii</taxon>
        <taxon>Teleostei</taxon>
        <taxon>Notacanthiformes</taxon>
        <taxon>Halosauridae</taxon>
        <taxon>Aldrovandia</taxon>
    </lineage>
</organism>
<gene>
    <name evidence="1" type="ORF">AAFF_G00424790</name>
</gene>